<reference evidence="2 3" key="1">
    <citation type="journal article" date="2019" name="Int. J. Syst. Evol. Microbiol.">
        <title>The Global Catalogue of Microorganisms (GCM) 10K type strain sequencing project: providing services to taxonomists for standard genome sequencing and annotation.</title>
        <authorList>
            <consortium name="The Broad Institute Genomics Platform"/>
            <consortium name="The Broad Institute Genome Sequencing Center for Infectious Disease"/>
            <person name="Wu L."/>
            <person name="Ma J."/>
        </authorList>
    </citation>
    <scope>NUCLEOTIDE SEQUENCE [LARGE SCALE GENOMIC DNA]</scope>
    <source>
        <strain evidence="2 3">JCM 15592</strain>
    </source>
</reference>
<name>A0ABN2LLJ3_9MICO</name>
<keyword evidence="3" id="KW-1185">Reference proteome</keyword>
<feature type="domain" description="DUF218" evidence="1">
    <location>
        <begin position="48"/>
        <end position="165"/>
    </location>
</feature>
<gene>
    <name evidence="2" type="ORF">GCM10009811_16920</name>
</gene>
<dbReference type="CDD" id="cd06259">
    <property type="entry name" value="YdcF-like"/>
    <property type="match status" value="1"/>
</dbReference>
<organism evidence="2 3">
    <name type="scientific">Nostocoides veronense</name>
    <dbReference type="NCBI Taxonomy" id="330836"/>
    <lineage>
        <taxon>Bacteria</taxon>
        <taxon>Bacillati</taxon>
        <taxon>Actinomycetota</taxon>
        <taxon>Actinomycetes</taxon>
        <taxon>Micrococcales</taxon>
        <taxon>Intrasporangiaceae</taxon>
        <taxon>Nostocoides</taxon>
    </lineage>
</organism>
<proteinExistence type="predicted"/>
<accession>A0ABN2LLJ3</accession>
<dbReference type="RefSeq" id="WP_344083527.1">
    <property type="nucleotide sequence ID" value="NZ_BAAAPO010000026.1"/>
</dbReference>
<dbReference type="Pfam" id="PF02698">
    <property type="entry name" value="DUF218"/>
    <property type="match status" value="1"/>
</dbReference>
<dbReference type="InterPro" id="IPR003848">
    <property type="entry name" value="DUF218"/>
</dbReference>
<dbReference type="EMBL" id="BAAAPO010000026">
    <property type="protein sequence ID" value="GAA1792704.1"/>
    <property type="molecule type" value="Genomic_DNA"/>
</dbReference>
<dbReference type="PANTHER" id="PTHR30336:SF6">
    <property type="entry name" value="INTEGRAL MEMBRANE PROTEIN"/>
    <property type="match status" value="1"/>
</dbReference>
<evidence type="ECO:0000313" key="2">
    <source>
        <dbReference type="EMBL" id="GAA1792704.1"/>
    </source>
</evidence>
<dbReference type="Proteomes" id="UP001499938">
    <property type="component" value="Unassembled WGS sequence"/>
</dbReference>
<dbReference type="PANTHER" id="PTHR30336">
    <property type="entry name" value="INNER MEMBRANE PROTEIN, PROBABLE PERMEASE"/>
    <property type="match status" value="1"/>
</dbReference>
<comment type="caution">
    <text evidence="2">The sequence shown here is derived from an EMBL/GenBank/DDBJ whole genome shotgun (WGS) entry which is preliminary data.</text>
</comment>
<evidence type="ECO:0000259" key="1">
    <source>
        <dbReference type="Pfam" id="PF02698"/>
    </source>
</evidence>
<sequence length="219" mass="23152">MRWKRLIGGSLVVGAATASLAVGGANLWISRGSAGDRYAVADAPTRPVALVLGAGLTASGAPTPYLAYRLDIAKQLFDEGKVEVLLVSGDNRTHSYDEPTAMADYLVAHGIPATKIVRDFAGRDTYDSCARAKRIFGVDALTVVTQDYHLPRAVATCRALGIDAIGVGDTEGRKYADAWASGSRREKLAAVKAVWDIRTARDPILGNRESGVQDALAAP</sequence>
<protein>
    <submittedName>
        <fullName evidence="2">ElyC/SanA/YdcF family protein</fullName>
    </submittedName>
</protein>
<evidence type="ECO:0000313" key="3">
    <source>
        <dbReference type="Proteomes" id="UP001499938"/>
    </source>
</evidence>
<dbReference type="InterPro" id="IPR051599">
    <property type="entry name" value="Cell_Envelope_Assoc"/>
</dbReference>